<name>A0AAN1BGJ8_RHIET</name>
<dbReference type="Proteomes" id="UP000194159">
    <property type="component" value="Chromosome"/>
</dbReference>
<dbReference type="AlphaFoldDB" id="A0AAN1BGJ8"/>
<accession>A0AAN1BGJ8</accession>
<reference evidence="1 2" key="1">
    <citation type="submission" date="2017-04" db="EMBL/GenBank/DDBJ databases">
        <title>Complete genome sequences of Rhizobium genomic linages associated to common bean (phaseolus vulgaris).</title>
        <authorList>
            <person name="Santamaria R.I."/>
            <person name="Bustos P."/>
            <person name="Perez-Carrascal O."/>
            <person name="Martinez-Flores I."/>
            <person name="Juarez S."/>
            <person name="Lozano L."/>
            <person name="Miranda F."/>
            <person name="Vinuesa P."/>
            <person name="Martinez-Romero E."/>
            <person name="Cevallos M.A."/>
            <person name="Romero D."/>
            <person name="Davila G."/>
            <person name="Gonzalez V."/>
        </authorList>
    </citation>
    <scope>NUCLEOTIDE SEQUENCE [LARGE SCALE GENOMIC DNA]</scope>
    <source>
        <strain evidence="1 2">NXC12</strain>
    </source>
</reference>
<evidence type="ECO:0000313" key="2">
    <source>
        <dbReference type="Proteomes" id="UP000194159"/>
    </source>
</evidence>
<organism evidence="1 2">
    <name type="scientific">Rhizobium etli</name>
    <dbReference type="NCBI Taxonomy" id="29449"/>
    <lineage>
        <taxon>Bacteria</taxon>
        <taxon>Pseudomonadati</taxon>
        <taxon>Pseudomonadota</taxon>
        <taxon>Alphaproteobacteria</taxon>
        <taxon>Hyphomicrobiales</taxon>
        <taxon>Rhizobiaceae</taxon>
        <taxon>Rhizobium/Agrobacterium group</taxon>
        <taxon>Rhizobium</taxon>
    </lineage>
</organism>
<dbReference type="EMBL" id="CP020906">
    <property type="protein sequence ID" value="ARQ10627.1"/>
    <property type="molecule type" value="Genomic_DNA"/>
</dbReference>
<gene>
    <name evidence="1" type="ORF">NXC12_CH02618</name>
</gene>
<protein>
    <submittedName>
        <fullName evidence="1">Uncharacterized protein</fullName>
    </submittedName>
</protein>
<sequence length="68" mass="7503">MNRLQRRTPEPKAKGRAATLHNLSSLIPVTSTGIVSQIYALLEVAEVGALLQMDGASRYPTLRFRSLH</sequence>
<evidence type="ECO:0000313" key="1">
    <source>
        <dbReference type="EMBL" id="ARQ10627.1"/>
    </source>
</evidence>
<proteinExistence type="predicted"/>